<dbReference type="NCBIfam" id="NF005720">
    <property type="entry name" value="PRK07538.1"/>
    <property type="match status" value="1"/>
</dbReference>
<dbReference type="EMBL" id="CP098747">
    <property type="protein sequence ID" value="USG59524.1"/>
    <property type="molecule type" value="Genomic_DNA"/>
</dbReference>
<dbReference type="Gene3D" id="3.50.50.60">
    <property type="entry name" value="FAD/NAD(P)-binding domain"/>
    <property type="match status" value="1"/>
</dbReference>
<accession>A0ABY4W2H9</accession>
<dbReference type="InterPro" id="IPR002938">
    <property type="entry name" value="FAD-bd"/>
</dbReference>
<keyword evidence="1" id="KW-0560">Oxidoreductase</keyword>
<gene>
    <name evidence="4" type="ORF">NBZ79_10020</name>
</gene>
<organism evidence="4 5">
    <name type="scientific">Sneathiella marina</name>
    <dbReference type="NCBI Taxonomy" id="2950108"/>
    <lineage>
        <taxon>Bacteria</taxon>
        <taxon>Pseudomonadati</taxon>
        <taxon>Pseudomonadota</taxon>
        <taxon>Alphaproteobacteria</taxon>
        <taxon>Sneathiellales</taxon>
        <taxon>Sneathiellaceae</taxon>
        <taxon>Sneathiella</taxon>
    </lineage>
</organism>
<dbReference type="InterPro" id="IPR050493">
    <property type="entry name" value="FAD-dep_Monooxygenase_BioMet"/>
</dbReference>
<reference evidence="4" key="1">
    <citation type="submission" date="2022-06" db="EMBL/GenBank/DDBJ databases">
        <title>Sneathiella actinostolidae sp. nov., isolated from a sea anemonein the Western Pacific Ocean.</title>
        <authorList>
            <person name="Wei M.J."/>
        </authorList>
    </citation>
    <scope>NUCLEOTIDE SEQUENCE</scope>
    <source>
        <strain evidence="4">PHK-P5</strain>
    </source>
</reference>
<keyword evidence="5" id="KW-1185">Reference proteome</keyword>
<dbReference type="SUPFAM" id="SSF54373">
    <property type="entry name" value="FAD-linked reductases, C-terminal domain"/>
    <property type="match status" value="1"/>
</dbReference>
<proteinExistence type="predicted"/>
<dbReference type="Pfam" id="PF01494">
    <property type="entry name" value="FAD_binding_3"/>
    <property type="match status" value="2"/>
</dbReference>
<dbReference type="RefSeq" id="WP_251932245.1">
    <property type="nucleotide sequence ID" value="NZ_CP098747.1"/>
</dbReference>
<protein>
    <submittedName>
        <fullName evidence="4">Flavin-dependent oxidoreductase</fullName>
    </submittedName>
</protein>
<dbReference type="Gene3D" id="3.30.9.30">
    <property type="match status" value="1"/>
</dbReference>
<keyword evidence="2" id="KW-0503">Monooxygenase</keyword>
<evidence type="ECO:0000259" key="3">
    <source>
        <dbReference type="Pfam" id="PF01494"/>
    </source>
</evidence>
<evidence type="ECO:0000313" key="4">
    <source>
        <dbReference type="EMBL" id="USG59524.1"/>
    </source>
</evidence>
<name>A0ABY4W2H9_9PROT</name>
<dbReference type="PANTHER" id="PTHR13789">
    <property type="entry name" value="MONOOXYGENASE"/>
    <property type="match status" value="1"/>
</dbReference>
<evidence type="ECO:0000313" key="5">
    <source>
        <dbReference type="Proteomes" id="UP001056291"/>
    </source>
</evidence>
<evidence type="ECO:0000256" key="1">
    <source>
        <dbReference type="ARBA" id="ARBA00023002"/>
    </source>
</evidence>
<dbReference type="SUPFAM" id="SSF51905">
    <property type="entry name" value="FAD/NAD(P)-binding domain"/>
    <property type="match status" value="1"/>
</dbReference>
<feature type="domain" description="FAD-binding" evidence="3">
    <location>
        <begin position="9"/>
        <end position="177"/>
    </location>
</feature>
<dbReference type="Proteomes" id="UP001056291">
    <property type="component" value="Chromosome"/>
</dbReference>
<feature type="domain" description="FAD-binding" evidence="3">
    <location>
        <begin position="299"/>
        <end position="356"/>
    </location>
</feature>
<dbReference type="PANTHER" id="PTHR13789:SF268">
    <property type="entry name" value="5-METHYLPHENAZINE-1-CARBOXYLATE 1-MONOOXYGENASE"/>
    <property type="match status" value="1"/>
</dbReference>
<dbReference type="InterPro" id="IPR036188">
    <property type="entry name" value="FAD/NAD-bd_sf"/>
</dbReference>
<dbReference type="PRINTS" id="PR00420">
    <property type="entry name" value="RNGMNOXGNASE"/>
</dbReference>
<evidence type="ECO:0000256" key="2">
    <source>
        <dbReference type="ARBA" id="ARBA00023033"/>
    </source>
</evidence>
<sequence>MKQGEKNGIIVGGGLVGLTAALALHQKGIAAQVFESVEEIKPLGVGINLLPHSVVNLSKLGLLDDLRKVAIETSSLAYFSADGKTIWKEPRGLAAGYEVPQFSIHRGDFHMILLEHARQRLGAENIKSGHHFADLSQSNENVTATFIDRKSGDEKARVTGDFLIGADGINSTLRQHYYPTEGAPKYSGQMLWRGVTEMDPFLDGRSMFMAGHNDLKLVAYPIRKESATRGKSYINWIAERRMPSDLAERQGDWNELGLLGEFQGEFSDWDLGWLDIQELFENAISIHKFPMIDRDPLPKWSFERVTLMGDAAHAMYPNGSNGVSQGVLDALTFTDILASSSNITEALQAYERARLEPTSKIILANRQTGPEQVMQMVHETCSGHCGPVHSCISRTILEDVALKYKKLAGFDRQSLAPSK</sequence>